<dbReference type="VEuPathDB" id="FungiDB:MELLADRAFT_86271"/>
<keyword evidence="12" id="KW-1185">Reference proteome</keyword>
<feature type="transmembrane region" description="Helical" evidence="10">
    <location>
        <begin position="644"/>
        <end position="669"/>
    </location>
</feature>
<feature type="transmembrane region" description="Helical" evidence="10">
    <location>
        <begin position="163"/>
        <end position="188"/>
    </location>
</feature>
<evidence type="ECO:0000256" key="9">
    <source>
        <dbReference type="SAM" id="MobiDB-lite"/>
    </source>
</evidence>
<keyword evidence="8 10" id="KW-0472">Membrane</keyword>
<reference evidence="12" key="1">
    <citation type="journal article" date="2011" name="Proc. Natl. Acad. Sci. U.S.A.">
        <title>Obligate biotrophy features unraveled by the genomic analysis of rust fungi.</title>
        <authorList>
            <person name="Duplessis S."/>
            <person name="Cuomo C.A."/>
            <person name="Lin Y.-C."/>
            <person name="Aerts A."/>
            <person name="Tisserant E."/>
            <person name="Veneault-Fourrey C."/>
            <person name="Joly D.L."/>
            <person name="Hacquard S."/>
            <person name="Amselem J."/>
            <person name="Cantarel B.L."/>
            <person name="Chiu R."/>
            <person name="Coutinho P.M."/>
            <person name="Feau N."/>
            <person name="Field M."/>
            <person name="Frey P."/>
            <person name="Gelhaye E."/>
            <person name="Goldberg J."/>
            <person name="Grabherr M.G."/>
            <person name="Kodira C.D."/>
            <person name="Kohler A."/>
            <person name="Kuees U."/>
            <person name="Lindquist E.A."/>
            <person name="Lucas S.M."/>
            <person name="Mago R."/>
            <person name="Mauceli E."/>
            <person name="Morin E."/>
            <person name="Murat C."/>
            <person name="Pangilinan J.L."/>
            <person name="Park R."/>
            <person name="Pearson M."/>
            <person name="Quesneville H."/>
            <person name="Rouhier N."/>
            <person name="Sakthikumar S."/>
            <person name="Salamov A.A."/>
            <person name="Schmutz J."/>
            <person name="Selles B."/>
            <person name="Shapiro H."/>
            <person name="Tanguay P."/>
            <person name="Tuskan G.A."/>
            <person name="Henrissat B."/>
            <person name="Van de Peer Y."/>
            <person name="Rouze P."/>
            <person name="Ellis J.G."/>
            <person name="Dodds P.N."/>
            <person name="Schein J.E."/>
            <person name="Zhong S."/>
            <person name="Hamelin R.C."/>
            <person name="Grigoriev I.V."/>
            <person name="Szabo L.J."/>
            <person name="Martin F."/>
        </authorList>
    </citation>
    <scope>NUCLEOTIDE SEQUENCE [LARGE SCALE GENOMIC DNA]</scope>
    <source>
        <strain evidence="12">98AG31 / pathotype 3-4-7</strain>
    </source>
</reference>
<evidence type="ECO:0000256" key="6">
    <source>
        <dbReference type="ARBA" id="ARBA00022927"/>
    </source>
</evidence>
<dbReference type="GeneID" id="18934128"/>
<gene>
    <name evidence="11" type="ORF">MELLADRAFT_86271</name>
</gene>
<comment type="subcellular location">
    <subcellularLocation>
        <location evidence="1">Membrane</location>
        <topology evidence="1">Multi-pass membrane protein</topology>
    </subcellularLocation>
</comment>
<accession>F4RL57</accession>
<dbReference type="KEGG" id="mlr:MELLADRAFT_86271"/>
<feature type="transmembrane region" description="Helical" evidence="10">
    <location>
        <begin position="280"/>
        <end position="305"/>
    </location>
</feature>
<feature type="transmembrane region" description="Helical" evidence="10">
    <location>
        <begin position="312"/>
        <end position="337"/>
    </location>
</feature>
<evidence type="ECO:0000256" key="1">
    <source>
        <dbReference type="ARBA" id="ARBA00004141"/>
    </source>
</evidence>
<dbReference type="HOGENOM" id="CLU_004965_3_0_1"/>
<feature type="transmembrane region" description="Helical" evidence="10">
    <location>
        <begin position="509"/>
        <end position="531"/>
    </location>
</feature>
<evidence type="ECO:0000256" key="2">
    <source>
        <dbReference type="ARBA" id="ARBA00008807"/>
    </source>
</evidence>
<dbReference type="eggNOG" id="KOG2262">
    <property type="taxonomic scope" value="Eukaryota"/>
</dbReference>
<dbReference type="RefSeq" id="XP_007409806.1">
    <property type="nucleotide sequence ID" value="XM_007409744.1"/>
</dbReference>
<dbReference type="PANTHER" id="PTHR22601">
    <property type="entry name" value="ISP4 LIKE PROTEIN"/>
    <property type="match status" value="1"/>
</dbReference>
<keyword evidence="4 10" id="KW-0812">Transmembrane</keyword>
<dbReference type="InterPro" id="IPR004813">
    <property type="entry name" value="OPT"/>
</dbReference>
<dbReference type="Pfam" id="PF03169">
    <property type="entry name" value="OPT"/>
    <property type="match status" value="1"/>
</dbReference>
<evidence type="ECO:0000256" key="3">
    <source>
        <dbReference type="ARBA" id="ARBA00022448"/>
    </source>
</evidence>
<sequence>MSSRMSQKLGDHALGALDDERICDALSAKSTPKSHDQLASKPADDLSHLDSKVKEDYSDPFDECAVLPDADQEEDPNERVITFRSALVGAIMVAVGASISQAGHPYRSSSRLTCISASLFFEIGAPTSKPRVSPACLVLGKFFAAIPGPKWWNPCSLTVKESVFSAIMATAGAGGAHSVEILGFLQIIASLDVFFDRPMPAYLCVLTIMSSQFLGLAWAGSVLPCVVLFRSLVKPSPDNQGQLSLFQKVFGVMTISIPEWLAPALQAISPWCLTLPQLPVVTQIFGGSIAAEGLGLFAASFDWVLVGRYNPLYIPLLAQITDWTAVATGVFLFSAAYRYDWFGGAHLPFISYDILNNEGVRYNLSRALFDNGTENTIEVEKMGLPSYATAFVIGKAGTAFSVSSAIVAALLFNWDRMAATFSSSNPEMSREDPHRTITKHYAGFPMYGFVALGASSIGLAFFCAAQAGSGLPPYALATAFVLSAVLSFAAVFFYGTVGIPLHCQHVTQMLGGILFPGNAISNLWFTLYGWTSVSQCVRQATDLKMGQYMNLSTLSVVIGQISGIILGGFVHYGVMSTIVNTQRDVLLLPHGDGIYTRPAGEYLAIIPYALILGFVAPVPFYLLHRWKPTAGFQRINTSLFAACLYHAVWGATSGRMTSIVLAIATQYYVRKYHFRWYQQYNYILNAALEGGTQFAVLLLTFLVQGGAGVKLNIPQNPRLLLSRGRIPLVFLPTNPGATSFLSHRGPS</sequence>
<organism evidence="12">
    <name type="scientific">Melampsora larici-populina (strain 98AG31 / pathotype 3-4-7)</name>
    <name type="common">Poplar leaf rust fungus</name>
    <dbReference type="NCBI Taxonomy" id="747676"/>
    <lineage>
        <taxon>Eukaryota</taxon>
        <taxon>Fungi</taxon>
        <taxon>Dikarya</taxon>
        <taxon>Basidiomycota</taxon>
        <taxon>Pucciniomycotina</taxon>
        <taxon>Pucciniomycetes</taxon>
        <taxon>Pucciniales</taxon>
        <taxon>Melampsoraceae</taxon>
        <taxon>Melampsora</taxon>
    </lineage>
</organism>
<dbReference type="GO" id="GO:0035673">
    <property type="term" value="F:oligopeptide transmembrane transporter activity"/>
    <property type="evidence" value="ECO:0007669"/>
    <property type="project" value="InterPro"/>
</dbReference>
<feature type="transmembrane region" description="Helical" evidence="10">
    <location>
        <begin position="200"/>
        <end position="229"/>
    </location>
</feature>
<feature type="transmembrane region" description="Helical" evidence="10">
    <location>
        <begin position="551"/>
        <end position="574"/>
    </location>
</feature>
<dbReference type="GO" id="GO:0015031">
    <property type="term" value="P:protein transport"/>
    <property type="evidence" value="ECO:0007669"/>
    <property type="project" value="UniProtKB-KW"/>
</dbReference>
<evidence type="ECO:0000256" key="5">
    <source>
        <dbReference type="ARBA" id="ARBA00022856"/>
    </source>
</evidence>
<dbReference type="OrthoDB" id="9986677at2759"/>
<proteinExistence type="inferred from homology"/>
<keyword evidence="3" id="KW-0813">Transport</keyword>
<feature type="transmembrane region" description="Helical" evidence="10">
    <location>
        <begin position="474"/>
        <end position="497"/>
    </location>
</feature>
<dbReference type="Proteomes" id="UP000001072">
    <property type="component" value="Unassembled WGS sequence"/>
</dbReference>
<comment type="similarity">
    <text evidence="2">Belongs to the oligopeptide OPT transporter family.</text>
</comment>
<feature type="compositionally biased region" description="Basic and acidic residues" evidence="9">
    <location>
        <begin position="33"/>
        <end position="49"/>
    </location>
</feature>
<evidence type="ECO:0000256" key="4">
    <source>
        <dbReference type="ARBA" id="ARBA00022692"/>
    </source>
</evidence>
<keyword evidence="6" id="KW-0653">Protein transport</keyword>
<dbReference type="AlphaFoldDB" id="F4RL57"/>
<feature type="region of interest" description="Disordered" evidence="9">
    <location>
        <begin position="28"/>
        <end position="49"/>
    </location>
</feature>
<evidence type="ECO:0000313" key="12">
    <source>
        <dbReference type="Proteomes" id="UP000001072"/>
    </source>
</evidence>
<dbReference type="GO" id="GO:0016020">
    <property type="term" value="C:membrane"/>
    <property type="evidence" value="ECO:0007669"/>
    <property type="project" value="UniProtKB-SubCell"/>
</dbReference>
<evidence type="ECO:0000256" key="10">
    <source>
        <dbReference type="SAM" id="Phobius"/>
    </source>
</evidence>
<feature type="transmembrane region" description="Helical" evidence="10">
    <location>
        <begin position="602"/>
        <end position="624"/>
    </location>
</feature>
<protein>
    <submittedName>
        <fullName evidence="11">Putative oligopeptide transporter</fullName>
    </submittedName>
</protein>
<feature type="transmembrane region" description="Helical" evidence="10">
    <location>
        <begin position="387"/>
        <end position="412"/>
    </location>
</feature>
<evidence type="ECO:0000256" key="8">
    <source>
        <dbReference type="ARBA" id="ARBA00023136"/>
    </source>
</evidence>
<feature type="transmembrane region" description="Helical" evidence="10">
    <location>
        <begin position="444"/>
        <end position="468"/>
    </location>
</feature>
<dbReference type="InParanoid" id="F4RL57"/>
<evidence type="ECO:0000313" key="11">
    <source>
        <dbReference type="EMBL" id="EGG06846.1"/>
    </source>
</evidence>
<keyword evidence="7 10" id="KW-1133">Transmembrane helix</keyword>
<dbReference type="InterPro" id="IPR004648">
    <property type="entry name" value="Oligpept_transpt"/>
</dbReference>
<keyword evidence="5" id="KW-0571">Peptide transport</keyword>
<name>F4RL57_MELLP</name>
<dbReference type="EMBL" id="GL883106">
    <property type="protein sequence ID" value="EGG06846.1"/>
    <property type="molecule type" value="Genomic_DNA"/>
</dbReference>
<evidence type="ECO:0000256" key="7">
    <source>
        <dbReference type="ARBA" id="ARBA00022989"/>
    </source>
</evidence>